<feature type="transmembrane region" description="Helical" evidence="8">
    <location>
        <begin position="415"/>
        <end position="436"/>
    </location>
</feature>
<feature type="transmembrane region" description="Helical" evidence="8">
    <location>
        <begin position="72"/>
        <end position="96"/>
    </location>
</feature>
<feature type="transmembrane region" description="Helical" evidence="8">
    <location>
        <begin position="116"/>
        <end position="144"/>
    </location>
</feature>
<feature type="transmembrane region" description="Helical" evidence="8">
    <location>
        <begin position="237"/>
        <end position="256"/>
    </location>
</feature>
<evidence type="ECO:0000256" key="4">
    <source>
        <dbReference type="ARBA" id="ARBA00022692"/>
    </source>
</evidence>
<dbReference type="RefSeq" id="WP_158369309.1">
    <property type="nucleotide sequence ID" value="NZ_JAOQJU010000005.1"/>
</dbReference>
<gene>
    <name evidence="9" type="ORF">OCV99_06590</name>
</gene>
<evidence type="ECO:0000256" key="1">
    <source>
        <dbReference type="ARBA" id="ARBA00004651"/>
    </source>
</evidence>
<feature type="transmembrane region" description="Helical" evidence="8">
    <location>
        <begin position="12"/>
        <end position="33"/>
    </location>
</feature>
<comment type="subcellular location">
    <subcellularLocation>
        <location evidence="1">Cell membrane</location>
        <topology evidence="1">Multi-pass membrane protein</topology>
    </subcellularLocation>
</comment>
<feature type="transmembrane region" description="Helical" evidence="8">
    <location>
        <begin position="156"/>
        <end position="176"/>
    </location>
</feature>
<dbReference type="InterPro" id="IPR003445">
    <property type="entry name" value="Cat_transpt"/>
</dbReference>
<evidence type="ECO:0000256" key="7">
    <source>
        <dbReference type="ARBA" id="ARBA00023136"/>
    </source>
</evidence>
<evidence type="ECO:0000313" key="10">
    <source>
        <dbReference type="Proteomes" id="UP001652431"/>
    </source>
</evidence>
<proteinExistence type="predicted"/>
<dbReference type="Pfam" id="PF02386">
    <property type="entry name" value="TrkH"/>
    <property type="match status" value="1"/>
</dbReference>
<evidence type="ECO:0000256" key="2">
    <source>
        <dbReference type="ARBA" id="ARBA00022448"/>
    </source>
</evidence>
<evidence type="ECO:0000256" key="3">
    <source>
        <dbReference type="ARBA" id="ARBA00022475"/>
    </source>
</evidence>
<dbReference type="EMBL" id="JAOQJU010000005">
    <property type="protein sequence ID" value="MCU6686227.1"/>
    <property type="molecule type" value="Genomic_DNA"/>
</dbReference>
<protein>
    <submittedName>
        <fullName evidence="9">Potassium transporter KtrB</fullName>
    </submittedName>
</protein>
<keyword evidence="2" id="KW-0813">Transport</keyword>
<organism evidence="9 10">
    <name type="scientific">Dorea acetigenes</name>
    <dbReference type="NCBI Taxonomy" id="2981787"/>
    <lineage>
        <taxon>Bacteria</taxon>
        <taxon>Bacillati</taxon>
        <taxon>Bacillota</taxon>
        <taxon>Clostridia</taxon>
        <taxon>Lachnospirales</taxon>
        <taxon>Lachnospiraceae</taxon>
        <taxon>Dorea</taxon>
    </lineage>
</organism>
<dbReference type="PANTHER" id="PTHR32024:SF1">
    <property type="entry name" value="KTR SYSTEM POTASSIUM UPTAKE PROTEIN B"/>
    <property type="match status" value="1"/>
</dbReference>
<evidence type="ECO:0000256" key="6">
    <source>
        <dbReference type="ARBA" id="ARBA00023065"/>
    </source>
</evidence>
<accession>A0ABT2RLD3</accession>
<feature type="transmembrane region" description="Helical" evidence="8">
    <location>
        <begin position="317"/>
        <end position="337"/>
    </location>
</feature>
<evidence type="ECO:0000313" key="9">
    <source>
        <dbReference type="EMBL" id="MCU6686227.1"/>
    </source>
</evidence>
<keyword evidence="3" id="KW-1003">Cell membrane</keyword>
<feature type="transmembrane region" description="Helical" evidence="8">
    <location>
        <begin position="188"/>
        <end position="210"/>
    </location>
</feature>
<sequence>MKKRNIRWNTMQILALGFMGVILAGGVLLSLPFCNRQPITFSDALFTSTTAVCVTGLVTVTPAVQFTLAGQIILLILIQIGGLGIIACAVGFLLLLRRQITVKERIVIQETYNMEAPGGMVAMILRVIKGTLAVETAGAVLYAFRFIPEFGVLRGIWYAVFHAVSAFCNAGIDILGDTSFQKYVGDPIINITTVLLIIVSGIGFSVWQDLISNGRRIRRREIPNKWWFTRLRLHSKLAIVTTLILLIGGTVCIFLMERNNPATLGNLSTGEKWMAAFFHSTSTRTAGFATVSQSGLYTQSKFLSCILMFIGGSPGGTAGGVKTTTVAMVVLTCLSVFRGGEQVECFGRRLSGKNIRMGFAVIMTAVTVLFAGTIAITVFEPQVPFIDILYEAFSAVGTVGLTADLTPTLSSASHMVLIVMMYIGRIGPISLALLFGGMSKPKERARELPEQRIMVG</sequence>
<feature type="transmembrane region" description="Helical" evidence="8">
    <location>
        <begin position="358"/>
        <end position="379"/>
    </location>
</feature>
<comment type="caution">
    <text evidence="9">The sequence shown here is derived from an EMBL/GenBank/DDBJ whole genome shotgun (WGS) entry which is preliminary data.</text>
</comment>
<dbReference type="Proteomes" id="UP001652431">
    <property type="component" value="Unassembled WGS sequence"/>
</dbReference>
<keyword evidence="6" id="KW-0406">Ion transport</keyword>
<keyword evidence="5 8" id="KW-1133">Transmembrane helix</keyword>
<name>A0ABT2RLD3_9FIRM</name>
<feature type="transmembrane region" description="Helical" evidence="8">
    <location>
        <begin position="39"/>
        <end position="60"/>
    </location>
</feature>
<evidence type="ECO:0000256" key="5">
    <source>
        <dbReference type="ARBA" id="ARBA00022989"/>
    </source>
</evidence>
<reference evidence="9 10" key="1">
    <citation type="journal article" date="2021" name="ISME Commun">
        <title>Automated analysis of genomic sequences facilitates high-throughput and comprehensive description of bacteria.</title>
        <authorList>
            <person name="Hitch T.C.A."/>
        </authorList>
    </citation>
    <scope>NUCLEOTIDE SEQUENCE [LARGE SCALE GENOMIC DNA]</scope>
    <source>
        <strain evidence="9 10">Sanger_03</strain>
    </source>
</reference>
<keyword evidence="4 8" id="KW-0812">Transmembrane</keyword>
<dbReference type="PANTHER" id="PTHR32024">
    <property type="entry name" value="TRK SYSTEM POTASSIUM UPTAKE PROTEIN TRKG-RELATED"/>
    <property type="match status" value="1"/>
</dbReference>
<evidence type="ECO:0000256" key="8">
    <source>
        <dbReference type="SAM" id="Phobius"/>
    </source>
</evidence>
<keyword evidence="7 8" id="KW-0472">Membrane</keyword>
<keyword evidence="10" id="KW-1185">Reference proteome</keyword>